<evidence type="ECO:0000313" key="2">
    <source>
        <dbReference type="EMBL" id="GKI19331.1"/>
    </source>
</evidence>
<dbReference type="EMBL" id="BQOL01000001">
    <property type="protein sequence ID" value="GKI19331.1"/>
    <property type="molecule type" value="Genomic_DNA"/>
</dbReference>
<dbReference type="EMBL" id="VVND01000020">
    <property type="protein sequence ID" value="KAA3158197.1"/>
    <property type="molecule type" value="Genomic_DNA"/>
</dbReference>
<evidence type="ECO:0000313" key="3">
    <source>
        <dbReference type="EMBL" id="KAA3158197.1"/>
    </source>
</evidence>
<dbReference type="Proteomes" id="UP000324870">
    <property type="component" value="Unassembled WGS sequence"/>
</dbReference>
<keyword evidence="4" id="KW-1185">Reference proteome</keyword>
<name>A0A174EB19_9BACT</name>
<protein>
    <submittedName>
        <fullName evidence="2">Uncharacterized protein</fullName>
    </submittedName>
</protein>
<evidence type="ECO:0000313" key="4">
    <source>
        <dbReference type="Proteomes" id="UP000324870"/>
    </source>
</evidence>
<dbReference type="EMBL" id="BQOL01000001">
    <property type="protein sequence ID" value="GKI18965.1"/>
    <property type="molecule type" value="Genomic_DNA"/>
</dbReference>
<dbReference type="Proteomes" id="UP001055105">
    <property type="component" value="Unassembled WGS sequence"/>
</dbReference>
<dbReference type="Gene3D" id="6.10.140.1840">
    <property type="match status" value="1"/>
</dbReference>
<comment type="caution">
    <text evidence="2">The sequence shown here is derived from an EMBL/GenBank/DDBJ whole genome shotgun (WGS) entry which is preliminary data.</text>
</comment>
<dbReference type="RefSeq" id="WP_015545962.1">
    <property type="nucleotide sequence ID" value="NZ_AP025581.1"/>
</dbReference>
<evidence type="ECO:0000313" key="1">
    <source>
        <dbReference type="EMBL" id="GKI18965.1"/>
    </source>
</evidence>
<dbReference type="AlphaFoldDB" id="A0A174EB19"/>
<reference evidence="3 4" key="1">
    <citation type="journal article" date="2019" name="Nat. Med.">
        <title>A library of human gut bacterial isolates paired with longitudinal multiomics data enables mechanistic microbiome research.</title>
        <authorList>
            <person name="Poyet M."/>
            <person name="Groussin M."/>
            <person name="Gibbons S.M."/>
            <person name="Avila-Pacheco J."/>
            <person name="Jiang X."/>
            <person name="Kearney S.M."/>
            <person name="Perrotta A.R."/>
            <person name="Berdy B."/>
            <person name="Zhao S."/>
            <person name="Lieberman T.D."/>
            <person name="Swanson P.K."/>
            <person name="Smith M."/>
            <person name="Roesemann S."/>
            <person name="Alexander J.E."/>
            <person name="Rich S.A."/>
            <person name="Livny J."/>
            <person name="Vlamakis H."/>
            <person name="Clish C."/>
            <person name="Bullock K."/>
            <person name="Deik A."/>
            <person name="Scott J."/>
            <person name="Pierce K.A."/>
            <person name="Xavier R.J."/>
            <person name="Alm E.J."/>
        </authorList>
    </citation>
    <scope>NUCLEOTIDE SEQUENCE [LARGE SCALE GENOMIC DNA]</scope>
    <source>
        <strain evidence="3 4">BIOML-A1</strain>
    </source>
</reference>
<evidence type="ECO:0000313" key="5">
    <source>
        <dbReference type="Proteomes" id="UP001055105"/>
    </source>
</evidence>
<reference evidence="2" key="2">
    <citation type="submission" date="2022-01" db="EMBL/GenBank/DDBJ databases">
        <title>Novel bile acid biosynthetic pathways are enriched in the microbiome of centenarians.</title>
        <authorList>
            <person name="Sato Y."/>
            <person name="Atarashi K."/>
            <person name="Plichta R.D."/>
            <person name="Arai Y."/>
            <person name="Sasajima S."/>
            <person name="Kearney M.S."/>
            <person name="Suda W."/>
            <person name="Takeshita K."/>
            <person name="Sasaki T."/>
            <person name="Okamoto S."/>
            <person name="Skelly N.A."/>
            <person name="Okamura Y."/>
            <person name="Vlamakis H."/>
            <person name="Li Y."/>
            <person name="Tanoue T."/>
            <person name="Takei H."/>
            <person name="Nittono H."/>
            <person name="Narushima S."/>
            <person name="Irie J."/>
            <person name="Itoh H."/>
            <person name="Moriya K."/>
            <person name="Sugiura Y."/>
            <person name="Suematsu M."/>
            <person name="Moritoki N."/>
            <person name="Shibata S."/>
            <person name="Littman R.D."/>
            <person name="Fischbach A.M."/>
            <person name="Uwamino Y."/>
            <person name="Inoue T."/>
            <person name="Honda A."/>
            <person name="Hattori M."/>
            <person name="Murai T."/>
            <person name="Xavier J.R."/>
            <person name="Hirose N."/>
            <person name="Honda K."/>
        </authorList>
    </citation>
    <scope>NUCLEOTIDE SEQUENCE</scope>
    <source>
        <strain evidence="2">CE91-St16</strain>
    </source>
</reference>
<dbReference type="InterPro" id="IPR053747">
    <property type="entry name" value="Fluoresc_Recovery_Reg"/>
</dbReference>
<proteinExistence type="predicted"/>
<accession>A0A174EB19</accession>
<organism evidence="2 5">
    <name type="scientific">Alistipes finegoldii</name>
    <dbReference type="NCBI Taxonomy" id="214856"/>
    <lineage>
        <taxon>Bacteria</taxon>
        <taxon>Pseudomonadati</taxon>
        <taxon>Bacteroidota</taxon>
        <taxon>Bacteroidia</taxon>
        <taxon>Bacteroidales</taxon>
        <taxon>Rikenellaceae</taxon>
        <taxon>Alistipes</taxon>
    </lineage>
</organism>
<dbReference type="GeneID" id="59808779"/>
<sequence>MVELDKSQKKIARTLISRALERECCTFLAKLKRLLQDEKAQSCHEKYLEIYKSIQTFDKDISRQYDGLNGSRYALTVFSLFYNGILTEKDLSEFDDRTREAFLEHRRQWNLEL</sequence>
<gene>
    <name evidence="1" type="ORF">CE91St16_18730</name>
    <name evidence="2" type="ORF">CE91St16_22390</name>
    <name evidence="3" type="ORF">F2A26_12020</name>
</gene>